<feature type="compositionally biased region" description="Low complexity" evidence="1">
    <location>
        <begin position="7"/>
        <end position="21"/>
    </location>
</feature>
<dbReference type="EMBL" id="MU005611">
    <property type="protein sequence ID" value="KAF2678597.1"/>
    <property type="molecule type" value="Genomic_DNA"/>
</dbReference>
<feature type="region of interest" description="Disordered" evidence="1">
    <location>
        <begin position="1"/>
        <end position="57"/>
    </location>
</feature>
<feature type="compositionally biased region" description="Basic and acidic residues" evidence="1">
    <location>
        <begin position="160"/>
        <end position="173"/>
    </location>
</feature>
<evidence type="ECO:0000313" key="3">
    <source>
        <dbReference type="Proteomes" id="UP000799291"/>
    </source>
</evidence>
<dbReference type="Proteomes" id="UP000799291">
    <property type="component" value="Unassembled WGS sequence"/>
</dbReference>
<dbReference type="AlphaFoldDB" id="A0A6G1IK30"/>
<protein>
    <submittedName>
        <fullName evidence="2">Uncharacterized protein</fullName>
    </submittedName>
</protein>
<accession>A0A6G1IK30</accession>
<reference evidence="2" key="1">
    <citation type="journal article" date="2020" name="Stud. Mycol.">
        <title>101 Dothideomycetes genomes: a test case for predicting lifestyles and emergence of pathogens.</title>
        <authorList>
            <person name="Haridas S."/>
            <person name="Albert R."/>
            <person name="Binder M."/>
            <person name="Bloem J."/>
            <person name="Labutti K."/>
            <person name="Salamov A."/>
            <person name="Andreopoulos B."/>
            <person name="Baker S."/>
            <person name="Barry K."/>
            <person name="Bills G."/>
            <person name="Bluhm B."/>
            <person name="Cannon C."/>
            <person name="Castanera R."/>
            <person name="Culley D."/>
            <person name="Daum C."/>
            <person name="Ezra D."/>
            <person name="Gonzalez J."/>
            <person name="Henrissat B."/>
            <person name="Kuo A."/>
            <person name="Liang C."/>
            <person name="Lipzen A."/>
            <person name="Lutzoni F."/>
            <person name="Magnuson J."/>
            <person name="Mondo S."/>
            <person name="Nolan M."/>
            <person name="Ohm R."/>
            <person name="Pangilinan J."/>
            <person name="Park H.-J."/>
            <person name="Ramirez L."/>
            <person name="Alfaro M."/>
            <person name="Sun H."/>
            <person name="Tritt A."/>
            <person name="Yoshinaga Y."/>
            <person name="Zwiers L.-H."/>
            <person name="Turgeon B."/>
            <person name="Goodwin S."/>
            <person name="Spatafora J."/>
            <person name="Crous P."/>
            <person name="Grigoriev I."/>
        </authorList>
    </citation>
    <scope>NUCLEOTIDE SEQUENCE</scope>
    <source>
        <strain evidence="2">CBS 122367</strain>
    </source>
</reference>
<proteinExistence type="predicted"/>
<name>A0A6G1IK30_9PLEO</name>
<feature type="compositionally biased region" description="Polar residues" evidence="1">
    <location>
        <begin position="34"/>
        <end position="47"/>
    </location>
</feature>
<gene>
    <name evidence="2" type="ORF">K458DRAFT_423038</name>
</gene>
<keyword evidence="3" id="KW-1185">Reference proteome</keyword>
<evidence type="ECO:0000256" key="1">
    <source>
        <dbReference type="SAM" id="MobiDB-lite"/>
    </source>
</evidence>
<feature type="region of interest" description="Disordered" evidence="1">
    <location>
        <begin position="160"/>
        <end position="179"/>
    </location>
</feature>
<sequence>MAILTYPHSSKPSAAPATPLTAPSPPHPAPTTTDHYSPTLASCSPTPAISAGPANDELPIEDMSTTNPTYPSAGQRRHTPQLKHYYDTKPLNGAAYQVKSPIFEEYDIVAGYVESAFGDEIRKSIESEGQEQLWMDGVDLFVDEGLRWCGYVQYAESSERSSLRTEAKRDRKARERKRTGVRVRVEREKRVRGK</sequence>
<dbReference type="OrthoDB" id="3793955at2759"/>
<organism evidence="2 3">
    <name type="scientific">Lentithecium fluviatile CBS 122367</name>
    <dbReference type="NCBI Taxonomy" id="1168545"/>
    <lineage>
        <taxon>Eukaryota</taxon>
        <taxon>Fungi</taxon>
        <taxon>Dikarya</taxon>
        <taxon>Ascomycota</taxon>
        <taxon>Pezizomycotina</taxon>
        <taxon>Dothideomycetes</taxon>
        <taxon>Pleosporomycetidae</taxon>
        <taxon>Pleosporales</taxon>
        <taxon>Massarineae</taxon>
        <taxon>Lentitheciaceae</taxon>
        <taxon>Lentithecium</taxon>
    </lineage>
</organism>
<evidence type="ECO:0000313" key="2">
    <source>
        <dbReference type="EMBL" id="KAF2678597.1"/>
    </source>
</evidence>